<dbReference type="Gene3D" id="1.10.287.210">
    <property type="match status" value="1"/>
</dbReference>
<dbReference type="Proteomes" id="UP000261360">
    <property type="component" value="Unplaced"/>
</dbReference>
<evidence type="ECO:0000313" key="1">
    <source>
        <dbReference type="Ensembl" id="ENSSLDP00000006399.1"/>
    </source>
</evidence>
<organism evidence="1 2">
    <name type="scientific">Seriola lalandi dorsalis</name>
    <dbReference type="NCBI Taxonomy" id="1841481"/>
    <lineage>
        <taxon>Eukaryota</taxon>
        <taxon>Metazoa</taxon>
        <taxon>Chordata</taxon>
        <taxon>Craniata</taxon>
        <taxon>Vertebrata</taxon>
        <taxon>Euteleostomi</taxon>
        <taxon>Actinopterygii</taxon>
        <taxon>Neopterygii</taxon>
        <taxon>Teleostei</taxon>
        <taxon>Neoteleostei</taxon>
        <taxon>Acanthomorphata</taxon>
        <taxon>Carangaria</taxon>
        <taxon>Carangiformes</taxon>
        <taxon>Carangidae</taxon>
        <taxon>Seriola</taxon>
    </lineage>
</organism>
<sequence>STSHPLHIRAPSPDTLLLWVKNRRSVEEIAAAMHCIELNYTKGQKTAWVFDLCTVIKCGSREQAWRGYDMYLCVTVWWHYSPDGWTYTPSETSTRYQDPDGLKSKIDITRTSNGVGNGVNPIMLTADAISRNPFSTCASQENPAEYFVLGVEQSGTDTMGLIKVNFLDPVPTVTTAASTTETKKQTEEVSNEVDMIKLSTGYTDKNMWLDWVTSTAGEPTLTFTPAPLYPDTDPQGFRCMLAMHMTPAPSNCSTLVSLFPVVKNTTVPPVFTPREGNYTCLHRKKTAYIPTPVMMGNVSSDWCSLTVDVTGWANMSTLVWTRADLFWYCGGTKLYNFLPPQWIGTCTMTRLAVPLNMVGRKLKAQKTARIKRSAAEFDWMSSSPTYIDAIGVHRGVPNEFKLADQIAAGFESSLCWWFTTNKNVDRINYVYYNVQRLGNATGDAIAGLSEQLAADSLMTVQNRMALDMLLAEKGGVCHMFGEQCCTVIPNNTANGKWLNLTTSMLVLCGFCCVPCIRSLCVRLITATIEGKASPPPPYQMPLLGVEVDGTDEEDEMVMATGI</sequence>
<reference evidence="1" key="2">
    <citation type="submission" date="2025-09" db="UniProtKB">
        <authorList>
            <consortium name="Ensembl"/>
        </authorList>
    </citation>
    <scope>IDENTIFICATION</scope>
</reference>
<keyword evidence="2" id="KW-1185">Reference proteome</keyword>
<dbReference type="PANTHER" id="PTHR10424:SF80">
    <property type="entry name" value="ENVELOPE GLYCOPROTEIN"/>
    <property type="match status" value="1"/>
</dbReference>
<dbReference type="InterPro" id="IPR018154">
    <property type="entry name" value="TLV/ENV_coat_polyprotein"/>
</dbReference>
<protein>
    <submittedName>
        <fullName evidence="1">Uncharacterized protein</fullName>
    </submittedName>
</protein>
<accession>A0A3B4WNS8</accession>
<dbReference type="GeneTree" id="ENSGT00530000064449"/>
<dbReference type="Pfam" id="PF00429">
    <property type="entry name" value="TLV_coat"/>
    <property type="match status" value="1"/>
</dbReference>
<dbReference type="AlphaFoldDB" id="A0A3B4WNS8"/>
<dbReference type="STRING" id="1841481.ENSSLDP00000006399"/>
<reference evidence="1" key="1">
    <citation type="submission" date="2025-08" db="UniProtKB">
        <authorList>
            <consortium name="Ensembl"/>
        </authorList>
    </citation>
    <scope>IDENTIFICATION</scope>
</reference>
<name>A0A3B4WNS8_SERLL</name>
<proteinExistence type="predicted"/>
<dbReference type="SUPFAM" id="SSF58069">
    <property type="entry name" value="Virus ectodomain"/>
    <property type="match status" value="1"/>
</dbReference>
<dbReference type="Ensembl" id="ENSSLDT00000006617.1">
    <property type="protein sequence ID" value="ENSSLDP00000006399.1"/>
    <property type="gene ID" value="ENSSLDG00000005087.1"/>
</dbReference>
<evidence type="ECO:0000313" key="2">
    <source>
        <dbReference type="Proteomes" id="UP000261360"/>
    </source>
</evidence>
<dbReference type="PANTHER" id="PTHR10424">
    <property type="entry name" value="VIRAL ENVELOPE PROTEIN"/>
    <property type="match status" value="1"/>
</dbReference>